<dbReference type="AlphaFoldDB" id="A0AAN6Y6N0"/>
<dbReference type="Pfam" id="PF11654">
    <property type="entry name" value="NCE101"/>
    <property type="match status" value="1"/>
</dbReference>
<dbReference type="Proteomes" id="UP001301769">
    <property type="component" value="Unassembled WGS sequence"/>
</dbReference>
<name>A0AAN6Y6N0_9PEZI</name>
<accession>A0AAN6Y6N0</accession>
<gene>
    <name evidence="1" type="ORF">QBC37DRAFT_287193</name>
</gene>
<dbReference type="InterPro" id="IPR024242">
    <property type="entry name" value="NCE101"/>
</dbReference>
<protein>
    <submittedName>
        <fullName evidence="1">Uncharacterized protein</fullName>
    </submittedName>
</protein>
<keyword evidence="2" id="KW-1185">Reference proteome</keyword>
<organism evidence="1 2">
    <name type="scientific">Rhypophila decipiens</name>
    <dbReference type="NCBI Taxonomy" id="261697"/>
    <lineage>
        <taxon>Eukaryota</taxon>
        <taxon>Fungi</taxon>
        <taxon>Dikarya</taxon>
        <taxon>Ascomycota</taxon>
        <taxon>Pezizomycotina</taxon>
        <taxon>Sordariomycetes</taxon>
        <taxon>Sordariomycetidae</taxon>
        <taxon>Sordariales</taxon>
        <taxon>Naviculisporaceae</taxon>
        <taxon>Rhypophila</taxon>
    </lineage>
</organism>
<reference evidence="1" key="1">
    <citation type="journal article" date="2023" name="Mol. Phylogenet. Evol.">
        <title>Genome-scale phylogeny and comparative genomics of the fungal order Sordariales.</title>
        <authorList>
            <person name="Hensen N."/>
            <person name="Bonometti L."/>
            <person name="Westerberg I."/>
            <person name="Brannstrom I.O."/>
            <person name="Guillou S."/>
            <person name="Cros-Aarteil S."/>
            <person name="Calhoun S."/>
            <person name="Haridas S."/>
            <person name="Kuo A."/>
            <person name="Mondo S."/>
            <person name="Pangilinan J."/>
            <person name="Riley R."/>
            <person name="LaButti K."/>
            <person name="Andreopoulos B."/>
            <person name="Lipzen A."/>
            <person name="Chen C."/>
            <person name="Yan M."/>
            <person name="Daum C."/>
            <person name="Ng V."/>
            <person name="Clum A."/>
            <person name="Steindorff A."/>
            <person name="Ohm R.A."/>
            <person name="Martin F."/>
            <person name="Silar P."/>
            <person name="Natvig D.O."/>
            <person name="Lalanne C."/>
            <person name="Gautier V."/>
            <person name="Ament-Velasquez S.L."/>
            <person name="Kruys A."/>
            <person name="Hutchinson M.I."/>
            <person name="Powell A.J."/>
            <person name="Barry K."/>
            <person name="Miller A.N."/>
            <person name="Grigoriev I.V."/>
            <person name="Debuchy R."/>
            <person name="Gladieux P."/>
            <person name="Hiltunen Thoren M."/>
            <person name="Johannesson H."/>
        </authorList>
    </citation>
    <scope>NUCLEOTIDE SEQUENCE</scope>
    <source>
        <strain evidence="1">PSN293</strain>
    </source>
</reference>
<evidence type="ECO:0000313" key="1">
    <source>
        <dbReference type="EMBL" id="KAK4212880.1"/>
    </source>
</evidence>
<dbReference type="GO" id="GO:0009306">
    <property type="term" value="P:protein secretion"/>
    <property type="evidence" value="ECO:0007669"/>
    <property type="project" value="InterPro"/>
</dbReference>
<sequence length="49" mass="5320">MAATAYIISRVADPMFAVFIGLSAAALRINREEKAAGRTTPQTLEALRR</sequence>
<evidence type="ECO:0000313" key="2">
    <source>
        <dbReference type="Proteomes" id="UP001301769"/>
    </source>
</evidence>
<proteinExistence type="predicted"/>
<comment type="caution">
    <text evidence="1">The sequence shown here is derived from an EMBL/GenBank/DDBJ whole genome shotgun (WGS) entry which is preliminary data.</text>
</comment>
<reference evidence="1" key="2">
    <citation type="submission" date="2023-05" db="EMBL/GenBank/DDBJ databases">
        <authorList>
            <consortium name="Lawrence Berkeley National Laboratory"/>
            <person name="Steindorff A."/>
            <person name="Hensen N."/>
            <person name="Bonometti L."/>
            <person name="Westerberg I."/>
            <person name="Brannstrom I.O."/>
            <person name="Guillou S."/>
            <person name="Cros-Aarteil S."/>
            <person name="Calhoun S."/>
            <person name="Haridas S."/>
            <person name="Kuo A."/>
            <person name="Mondo S."/>
            <person name="Pangilinan J."/>
            <person name="Riley R."/>
            <person name="Labutti K."/>
            <person name="Andreopoulos B."/>
            <person name="Lipzen A."/>
            <person name="Chen C."/>
            <person name="Yanf M."/>
            <person name="Daum C."/>
            <person name="Ng V."/>
            <person name="Clum A."/>
            <person name="Ohm R."/>
            <person name="Martin F."/>
            <person name="Silar P."/>
            <person name="Natvig D."/>
            <person name="Lalanne C."/>
            <person name="Gautier V."/>
            <person name="Ament-Velasquez S.L."/>
            <person name="Kruys A."/>
            <person name="Hutchinson M.I."/>
            <person name="Powell A.J."/>
            <person name="Barry K."/>
            <person name="Miller A.N."/>
            <person name="Grigoriev I.V."/>
            <person name="Debuchy R."/>
            <person name="Gladieux P."/>
            <person name="Thoren M.H."/>
            <person name="Johannesson H."/>
        </authorList>
    </citation>
    <scope>NUCLEOTIDE SEQUENCE</scope>
    <source>
        <strain evidence="1">PSN293</strain>
    </source>
</reference>
<dbReference type="EMBL" id="MU858119">
    <property type="protein sequence ID" value="KAK4212880.1"/>
    <property type="molecule type" value="Genomic_DNA"/>
</dbReference>